<comment type="caution">
    <text evidence="2">The sequence shown here is derived from an EMBL/GenBank/DDBJ whole genome shotgun (WGS) entry which is preliminary data.</text>
</comment>
<proteinExistence type="predicted"/>
<dbReference type="InParanoid" id="A0A218ZC93"/>
<feature type="compositionally biased region" description="Basic residues" evidence="1">
    <location>
        <begin position="1"/>
        <end position="10"/>
    </location>
</feature>
<keyword evidence="3" id="KW-1185">Reference proteome</keyword>
<feature type="compositionally biased region" description="Polar residues" evidence="1">
    <location>
        <begin position="30"/>
        <end position="41"/>
    </location>
</feature>
<evidence type="ECO:0000313" key="2">
    <source>
        <dbReference type="EMBL" id="OWP05618.1"/>
    </source>
</evidence>
<protein>
    <submittedName>
        <fullName evidence="2">Uncharacterized protein</fullName>
    </submittedName>
</protein>
<organism evidence="2 3">
    <name type="scientific">Diplocarpon coronariae</name>
    <dbReference type="NCBI Taxonomy" id="2795749"/>
    <lineage>
        <taxon>Eukaryota</taxon>
        <taxon>Fungi</taxon>
        <taxon>Dikarya</taxon>
        <taxon>Ascomycota</taxon>
        <taxon>Pezizomycotina</taxon>
        <taxon>Leotiomycetes</taxon>
        <taxon>Helotiales</taxon>
        <taxon>Drepanopezizaceae</taxon>
        <taxon>Diplocarpon</taxon>
    </lineage>
</organism>
<feature type="region of interest" description="Disordered" evidence="1">
    <location>
        <begin position="162"/>
        <end position="184"/>
    </location>
</feature>
<dbReference type="Proteomes" id="UP000242519">
    <property type="component" value="Unassembled WGS sequence"/>
</dbReference>
<feature type="region of interest" description="Disordered" evidence="1">
    <location>
        <begin position="1"/>
        <end position="80"/>
    </location>
</feature>
<dbReference type="AlphaFoldDB" id="A0A218ZC93"/>
<name>A0A218ZC93_9HELO</name>
<evidence type="ECO:0000256" key="1">
    <source>
        <dbReference type="SAM" id="MobiDB-lite"/>
    </source>
</evidence>
<evidence type="ECO:0000313" key="3">
    <source>
        <dbReference type="Proteomes" id="UP000242519"/>
    </source>
</evidence>
<accession>A0A218ZC93</accession>
<dbReference type="EMBL" id="MZNU01000061">
    <property type="protein sequence ID" value="OWP05618.1"/>
    <property type="molecule type" value="Genomic_DNA"/>
</dbReference>
<gene>
    <name evidence="2" type="ORF">B2J93_1667</name>
</gene>
<reference evidence="2 3" key="1">
    <citation type="submission" date="2017-04" db="EMBL/GenBank/DDBJ databases">
        <title>Draft genome sequence of Marssonina coronaria NL1: causal agent of apple blotch.</title>
        <authorList>
            <person name="Cheng Q."/>
        </authorList>
    </citation>
    <scope>NUCLEOTIDE SEQUENCE [LARGE SCALE GENOMIC DNA]</scope>
    <source>
        <strain evidence="2 3">NL1</strain>
    </source>
</reference>
<sequence length="184" mass="20394">MASSRNRRSSRPGEMQRAFSVRSSKRRRNSIGTVSTRQSARSRIDFQVDNAPSHRRAAQQEAPHARDPPIVRGTRPPIPDQTTLVAGAAAGRHSRSRNICRSLPLARRSTRGRCAEAKAARMTRVCRGSCGGCALDLVLGRREKKELWAEFLIVDFACQRPRRADEGGRRRPPGATKTSFPSPP</sequence>